<protein>
    <recommendedName>
        <fullName evidence="5">SHOCT domain-containing protein</fullName>
    </recommendedName>
</protein>
<sequence>MSRLVSDALAELIAMKASGEITSEEFIAARDRLRNGDGVQAPARSDAPLTATGESTATARSQPSSAKAAETVAKKPPRLRKTAAVIGVTFVALWIFGSFSGRTVYKRADYGAAWPYPNYDTATVRCETKTFGSTDRPIATVELGGVTYGLNGAARGIAGYPDPSPVEAPGKAAIASTRQAMIDDALANLCHWQQ</sequence>
<evidence type="ECO:0000313" key="4">
    <source>
        <dbReference type="Proteomes" id="UP001143372"/>
    </source>
</evidence>
<dbReference type="EMBL" id="BSFI01000007">
    <property type="protein sequence ID" value="GLK67629.1"/>
    <property type="molecule type" value="Genomic_DNA"/>
</dbReference>
<feature type="region of interest" description="Disordered" evidence="1">
    <location>
        <begin position="37"/>
        <end position="71"/>
    </location>
</feature>
<keyword evidence="2" id="KW-0812">Transmembrane</keyword>
<feature type="compositionally biased region" description="Polar residues" evidence="1">
    <location>
        <begin position="52"/>
        <end position="65"/>
    </location>
</feature>
<evidence type="ECO:0000313" key="3">
    <source>
        <dbReference type="EMBL" id="GLK67629.1"/>
    </source>
</evidence>
<evidence type="ECO:0008006" key="5">
    <source>
        <dbReference type="Google" id="ProtNLM"/>
    </source>
</evidence>
<keyword evidence="2" id="KW-0472">Membrane</keyword>
<keyword evidence="4" id="KW-1185">Reference proteome</keyword>
<organism evidence="3 4">
    <name type="scientific">Hansschlegelia plantiphila</name>
    <dbReference type="NCBI Taxonomy" id="374655"/>
    <lineage>
        <taxon>Bacteria</taxon>
        <taxon>Pseudomonadati</taxon>
        <taxon>Pseudomonadota</taxon>
        <taxon>Alphaproteobacteria</taxon>
        <taxon>Hyphomicrobiales</taxon>
        <taxon>Methylopilaceae</taxon>
        <taxon>Hansschlegelia</taxon>
    </lineage>
</organism>
<dbReference type="Proteomes" id="UP001143372">
    <property type="component" value="Unassembled WGS sequence"/>
</dbReference>
<evidence type="ECO:0000256" key="1">
    <source>
        <dbReference type="SAM" id="MobiDB-lite"/>
    </source>
</evidence>
<dbReference type="RefSeq" id="WP_271167883.1">
    <property type="nucleotide sequence ID" value="NZ_BSFI01000007.1"/>
</dbReference>
<evidence type="ECO:0000256" key="2">
    <source>
        <dbReference type="SAM" id="Phobius"/>
    </source>
</evidence>
<keyword evidence="2" id="KW-1133">Transmembrane helix</keyword>
<feature type="transmembrane region" description="Helical" evidence="2">
    <location>
        <begin position="83"/>
        <end position="101"/>
    </location>
</feature>
<dbReference type="AlphaFoldDB" id="A0A9W6MUQ4"/>
<reference evidence="3" key="1">
    <citation type="journal article" date="2014" name="Int. J. Syst. Evol. Microbiol.">
        <title>Complete genome sequence of Corynebacterium casei LMG S-19264T (=DSM 44701T), isolated from a smear-ripened cheese.</title>
        <authorList>
            <consortium name="US DOE Joint Genome Institute (JGI-PGF)"/>
            <person name="Walter F."/>
            <person name="Albersmeier A."/>
            <person name="Kalinowski J."/>
            <person name="Ruckert C."/>
        </authorList>
    </citation>
    <scope>NUCLEOTIDE SEQUENCE</scope>
    <source>
        <strain evidence="3">VKM B-2347</strain>
    </source>
</reference>
<reference evidence="3" key="2">
    <citation type="submission" date="2023-01" db="EMBL/GenBank/DDBJ databases">
        <authorList>
            <person name="Sun Q."/>
            <person name="Evtushenko L."/>
        </authorList>
    </citation>
    <scope>NUCLEOTIDE SEQUENCE</scope>
    <source>
        <strain evidence="3">VKM B-2347</strain>
    </source>
</reference>
<proteinExistence type="predicted"/>
<comment type="caution">
    <text evidence="3">The sequence shown here is derived from an EMBL/GenBank/DDBJ whole genome shotgun (WGS) entry which is preliminary data.</text>
</comment>
<name>A0A9W6MUQ4_9HYPH</name>
<gene>
    <name evidence="3" type="ORF">GCM10008179_12670</name>
</gene>
<accession>A0A9W6MUQ4</accession>